<dbReference type="STRING" id="683124.SAMN05444337_1290"/>
<dbReference type="EMBL" id="FQZH01000001">
    <property type="protein sequence ID" value="SHI99601.1"/>
    <property type="molecule type" value="Genomic_DNA"/>
</dbReference>
<dbReference type="PANTHER" id="PTHR46825:SF7">
    <property type="entry name" value="D-ALANYL-D-ALANINE CARBOXYPEPTIDASE"/>
    <property type="match status" value="1"/>
</dbReference>
<dbReference type="OrthoDB" id="9793489at2"/>
<dbReference type="InterPro" id="IPR001466">
    <property type="entry name" value="Beta-lactam-related"/>
</dbReference>
<sequence>MKKTIFLFCLLFSSVIFSQERFEKIDEYLNYLYNNDKFMGSLCIREGENVVFNKAYGYADVDKKIEADRLTKYKIGSITKTFTAVMVLQLIEEKKLRLETKLSKYFPKVAKADSISISDLLYQRTGIPDYINHDSLTQAELNAPSIKEAIYAKIEKHESRFSPGSKFEYSNSNYYLLGGIIEKVTKKSFSENLQERIVKKADLKNTYYKTSTTDASVKESYSYTFNEKWEVTPEWKNETAFSAGAIISNPADLTRFMRNLFTEKLISKKSLDIMTDLKDGYGAGLLQAPFGDRKFYTHTGGIENFRSVVGYNVSENLGIGLIVNGDNYNRNDIMIGVLSIYYKLPFPFPSFEKLDSELITKYTGTYASAEIPIKLTIFEKNGDLMAQGTNQPVFPLTLKDKKTFIFATAGIEIDFEENSLILKQGGMKINFSKE</sequence>
<feature type="domain" description="Beta-lactamase-related" evidence="2">
    <location>
        <begin position="41"/>
        <end position="331"/>
    </location>
</feature>
<dbReference type="Pfam" id="PF00144">
    <property type="entry name" value="Beta-lactamase"/>
    <property type="match status" value="1"/>
</dbReference>
<dbReference type="InterPro" id="IPR012338">
    <property type="entry name" value="Beta-lactam/transpept-like"/>
</dbReference>
<organism evidence="3 4">
    <name type="scientific">Flavobacterium haoranii</name>
    <dbReference type="NCBI Taxonomy" id="683124"/>
    <lineage>
        <taxon>Bacteria</taxon>
        <taxon>Pseudomonadati</taxon>
        <taxon>Bacteroidota</taxon>
        <taxon>Flavobacteriia</taxon>
        <taxon>Flavobacteriales</taxon>
        <taxon>Flavobacteriaceae</taxon>
        <taxon>Flavobacterium</taxon>
    </lineage>
</organism>
<protein>
    <submittedName>
        <fullName evidence="3">CubicO group peptidase, beta-lactamase class C family</fullName>
    </submittedName>
</protein>
<evidence type="ECO:0000313" key="3">
    <source>
        <dbReference type="EMBL" id="SHI99601.1"/>
    </source>
</evidence>
<dbReference type="InterPro" id="IPR050491">
    <property type="entry name" value="AmpC-like"/>
</dbReference>
<keyword evidence="1" id="KW-0732">Signal</keyword>
<dbReference type="PANTHER" id="PTHR46825">
    <property type="entry name" value="D-ALANYL-D-ALANINE-CARBOXYPEPTIDASE/ENDOPEPTIDASE AMPH"/>
    <property type="match status" value="1"/>
</dbReference>
<dbReference type="AlphaFoldDB" id="A0A1M6FPE9"/>
<feature type="chain" id="PRO_5012454964" evidence="1">
    <location>
        <begin position="19"/>
        <end position="434"/>
    </location>
</feature>
<evidence type="ECO:0000256" key="1">
    <source>
        <dbReference type="SAM" id="SignalP"/>
    </source>
</evidence>
<feature type="signal peptide" evidence="1">
    <location>
        <begin position="1"/>
        <end position="18"/>
    </location>
</feature>
<dbReference type="Gene3D" id="3.40.710.10">
    <property type="entry name" value="DD-peptidase/beta-lactamase superfamily"/>
    <property type="match status" value="1"/>
</dbReference>
<name>A0A1M6FPE9_9FLAO</name>
<accession>A0A1M6FPE9</accession>
<keyword evidence="4" id="KW-1185">Reference proteome</keyword>
<proteinExistence type="predicted"/>
<dbReference type="RefSeq" id="WP_072783107.1">
    <property type="nucleotide sequence ID" value="NZ_CP045292.1"/>
</dbReference>
<gene>
    <name evidence="3" type="ORF">SAMN05444337_1290</name>
</gene>
<evidence type="ECO:0000259" key="2">
    <source>
        <dbReference type="Pfam" id="PF00144"/>
    </source>
</evidence>
<reference evidence="3 4" key="1">
    <citation type="submission" date="2016-11" db="EMBL/GenBank/DDBJ databases">
        <authorList>
            <person name="Jaros S."/>
            <person name="Januszkiewicz K."/>
            <person name="Wedrychowicz H."/>
        </authorList>
    </citation>
    <scope>NUCLEOTIDE SEQUENCE [LARGE SCALE GENOMIC DNA]</scope>
    <source>
        <strain evidence="3 4">DSM 22807</strain>
    </source>
</reference>
<dbReference type="Proteomes" id="UP000184232">
    <property type="component" value="Unassembled WGS sequence"/>
</dbReference>
<dbReference type="SUPFAM" id="SSF56601">
    <property type="entry name" value="beta-lactamase/transpeptidase-like"/>
    <property type="match status" value="1"/>
</dbReference>
<evidence type="ECO:0000313" key="4">
    <source>
        <dbReference type="Proteomes" id="UP000184232"/>
    </source>
</evidence>